<keyword evidence="4 17" id="KW-0812">Transmembrane</keyword>
<dbReference type="EC" id="3.2.1.58" evidence="14"/>
<sequence>MPREGERDRDRERRHRDRERRHSRGEHTDTERRRRRGHRATDSQGDVLPRAPRNPRQSDSEWESSASPRKKRHSHSTPGDSTPSGSRGSAPLSLDAIAKLDKAHQKKAGWRGYDYDEEYLNEVRRKEKQLEKDRVKEERGEKKKRLKEDERRREAAAEEELRMKEEEGRRKEAKMERERLRAEKEERRKERERVNAAEERRRAYESDVVAEEEAARIRREKRMEERERSRRMYYTDAEESVETPPIDVAREERRRKRDSKYTPSELEEKKERRRRYEEKFTPSVIAEKRERRREEKRLHNEQKRRRVISGPLAEEGGVEDDEEYQYMMEKRGGAGTEPSEYSEEERARKKKLWKRIAIGVISVLIILAIIIPVAVLVSKKKSDEPAAAAATDSGGKPANSNLDGIDKSSIPAWAQGGILDPFSWYDTLDFNVTFTNASVGGLPLMGLNSTWNDDVAANDKVPKLSDSFEYGKMKFKGVNVGGWLNIEPFITPSLFEQYGQRDGIIDEYTLCTKLGTDRCKSTLEEHYSSFVTKDTFADIRDAGFDHVRIPFGYWAVTTYNGDPYVKQVSWRYLLRGIEYARQNGLRVNLDLHGAPGSQNGWNHSGRQGTIGWLNGTDGDLNAQRTLDIHHQLSQFFAQPRYKNIVTMYGLVNEPRMVDIDTTRVISWTEKAIKQVRSDNITAVLVFGDGFYGLANWQGKLQNYDNLLLDVHQYVIFNVDQLSLNHTKKLNFACEAWTTQSKQSMSTTTGFGPTMCGEWSQADTDCAEYINNVNMGTRWEGTYNTGNASTSVLTPQCPTQDCACDAANADPASYSAAYKKWLYQFAIAQMISFEVGWGWFYWTWDTEKATQWSYKKGMAAGIMPDKVWNRDFDCPSQLDDFGKLGLPENY</sequence>
<evidence type="ECO:0000256" key="9">
    <source>
        <dbReference type="ARBA" id="ARBA00023180"/>
    </source>
</evidence>
<dbReference type="Proteomes" id="UP000799324">
    <property type="component" value="Unassembled WGS sequence"/>
</dbReference>
<dbReference type="InterPro" id="IPR050386">
    <property type="entry name" value="Glycosyl_hydrolase_5"/>
</dbReference>
<protein>
    <recommendedName>
        <fullName evidence="14">glucan 1,3-beta-glucosidase</fullName>
        <ecNumber evidence="14">3.2.1.58</ecNumber>
    </recommendedName>
    <alternativeName>
        <fullName evidence="15">Exo-1,3-beta-glucanase D</fullName>
    </alternativeName>
</protein>
<evidence type="ECO:0000256" key="11">
    <source>
        <dbReference type="ARBA" id="ARBA00023316"/>
    </source>
</evidence>
<evidence type="ECO:0000256" key="7">
    <source>
        <dbReference type="ARBA" id="ARBA00022989"/>
    </source>
</evidence>
<evidence type="ECO:0000256" key="2">
    <source>
        <dbReference type="ARBA" id="ARBA00005641"/>
    </source>
</evidence>
<keyword evidence="8 17" id="KW-0472">Membrane</keyword>
<feature type="compositionally biased region" description="Polar residues" evidence="16">
    <location>
        <begin position="76"/>
        <end position="87"/>
    </location>
</feature>
<feature type="domain" description="Glycoside hydrolase family 5" evidence="18">
    <location>
        <begin position="527"/>
        <end position="765"/>
    </location>
</feature>
<keyword evidence="3" id="KW-1003">Cell membrane</keyword>
<name>A0A6A6SNY3_9PLEO</name>
<dbReference type="GO" id="GO:0071555">
    <property type="term" value="P:cell wall organization"/>
    <property type="evidence" value="ECO:0007669"/>
    <property type="project" value="UniProtKB-KW"/>
</dbReference>
<dbReference type="GO" id="GO:0004338">
    <property type="term" value="F:glucan exo-1,3-beta-glucosidase activity"/>
    <property type="evidence" value="ECO:0007669"/>
    <property type="project" value="UniProtKB-EC"/>
</dbReference>
<gene>
    <name evidence="19" type="ORF">K491DRAFT_723044</name>
</gene>
<evidence type="ECO:0000256" key="4">
    <source>
        <dbReference type="ARBA" id="ARBA00022692"/>
    </source>
</evidence>
<keyword evidence="11" id="KW-0961">Cell wall biogenesis/degradation</keyword>
<keyword evidence="5 19" id="KW-0378">Hydrolase</keyword>
<keyword evidence="7 17" id="KW-1133">Transmembrane helix</keyword>
<comment type="subcellular location">
    <subcellularLocation>
        <location evidence="1">Cell membrane</location>
        <topology evidence="1">Single-pass type II membrane protein</topology>
    </subcellularLocation>
</comment>
<evidence type="ECO:0000313" key="19">
    <source>
        <dbReference type="EMBL" id="KAF2647894.1"/>
    </source>
</evidence>
<proteinExistence type="inferred from homology"/>
<evidence type="ECO:0000256" key="17">
    <source>
        <dbReference type="SAM" id="Phobius"/>
    </source>
</evidence>
<dbReference type="GO" id="GO:0009251">
    <property type="term" value="P:glucan catabolic process"/>
    <property type="evidence" value="ECO:0007669"/>
    <property type="project" value="TreeGrafter"/>
</dbReference>
<dbReference type="EMBL" id="MU004574">
    <property type="protein sequence ID" value="KAF2647894.1"/>
    <property type="molecule type" value="Genomic_DNA"/>
</dbReference>
<feature type="compositionally biased region" description="Basic and acidic residues" evidence="16">
    <location>
        <begin position="266"/>
        <end position="301"/>
    </location>
</feature>
<keyword evidence="20" id="KW-1185">Reference proteome</keyword>
<keyword evidence="6" id="KW-0735">Signal-anchor</keyword>
<evidence type="ECO:0000256" key="15">
    <source>
        <dbReference type="ARBA" id="ARBA00041260"/>
    </source>
</evidence>
<evidence type="ECO:0000256" key="10">
    <source>
        <dbReference type="ARBA" id="ARBA00023295"/>
    </source>
</evidence>
<organism evidence="19 20">
    <name type="scientific">Lophiostoma macrostomum CBS 122681</name>
    <dbReference type="NCBI Taxonomy" id="1314788"/>
    <lineage>
        <taxon>Eukaryota</taxon>
        <taxon>Fungi</taxon>
        <taxon>Dikarya</taxon>
        <taxon>Ascomycota</taxon>
        <taxon>Pezizomycotina</taxon>
        <taxon>Dothideomycetes</taxon>
        <taxon>Pleosporomycetidae</taxon>
        <taxon>Pleosporales</taxon>
        <taxon>Lophiostomataceae</taxon>
        <taxon>Lophiostoma</taxon>
    </lineage>
</organism>
<dbReference type="PANTHER" id="PTHR31297">
    <property type="entry name" value="GLUCAN ENDO-1,6-BETA-GLUCOSIDASE B"/>
    <property type="match status" value="1"/>
</dbReference>
<dbReference type="SUPFAM" id="SSF51445">
    <property type="entry name" value="(Trans)glycosidases"/>
    <property type="match status" value="1"/>
</dbReference>
<accession>A0A6A6SNY3</accession>
<dbReference type="GO" id="GO:0009986">
    <property type="term" value="C:cell surface"/>
    <property type="evidence" value="ECO:0007669"/>
    <property type="project" value="TreeGrafter"/>
</dbReference>
<feature type="region of interest" description="Disordered" evidence="16">
    <location>
        <begin position="1"/>
        <end position="314"/>
    </location>
</feature>
<evidence type="ECO:0000256" key="5">
    <source>
        <dbReference type="ARBA" id="ARBA00022801"/>
    </source>
</evidence>
<feature type="compositionally biased region" description="Basic and acidic residues" evidence="16">
    <location>
        <begin position="121"/>
        <end position="205"/>
    </location>
</feature>
<evidence type="ECO:0000256" key="1">
    <source>
        <dbReference type="ARBA" id="ARBA00004401"/>
    </source>
</evidence>
<evidence type="ECO:0000256" key="8">
    <source>
        <dbReference type="ARBA" id="ARBA00023136"/>
    </source>
</evidence>
<evidence type="ECO:0000256" key="6">
    <source>
        <dbReference type="ARBA" id="ARBA00022968"/>
    </source>
</evidence>
<feature type="transmembrane region" description="Helical" evidence="17">
    <location>
        <begin position="356"/>
        <end position="377"/>
    </location>
</feature>
<comment type="similarity">
    <text evidence="2">Belongs to the glycosyl hydrolase 5 (cellulase A) family.</text>
</comment>
<comment type="function">
    <text evidence="13">Glucosidase involved in the degradation of cellulosic biomass. Active on lichenan.</text>
</comment>
<dbReference type="AlphaFoldDB" id="A0A6A6SNY3"/>
<evidence type="ECO:0000256" key="16">
    <source>
        <dbReference type="SAM" id="MobiDB-lite"/>
    </source>
</evidence>
<dbReference type="InterPro" id="IPR001547">
    <property type="entry name" value="Glyco_hydro_5"/>
</dbReference>
<dbReference type="Gene3D" id="3.20.20.80">
    <property type="entry name" value="Glycosidases"/>
    <property type="match status" value="1"/>
</dbReference>
<feature type="compositionally biased region" description="Basic and acidic residues" evidence="16">
    <location>
        <begin position="1"/>
        <end position="11"/>
    </location>
</feature>
<dbReference type="PANTHER" id="PTHR31297:SF34">
    <property type="entry name" value="GLUCAN 1,3-BETA-GLUCOSIDASE 2"/>
    <property type="match status" value="1"/>
</dbReference>
<evidence type="ECO:0000256" key="12">
    <source>
        <dbReference type="ARBA" id="ARBA00036824"/>
    </source>
</evidence>
<evidence type="ECO:0000256" key="3">
    <source>
        <dbReference type="ARBA" id="ARBA00022475"/>
    </source>
</evidence>
<dbReference type="GO" id="GO:0005886">
    <property type="term" value="C:plasma membrane"/>
    <property type="evidence" value="ECO:0007669"/>
    <property type="project" value="UniProtKB-SubCell"/>
</dbReference>
<dbReference type="InterPro" id="IPR017853">
    <property type="entry name" value="GH"/>
</dbReference>
<keyword evidence="10" id="KW-0326">Glycosidase</keyword>
<feature type="compositionally biased region" description="Basic residues" evidence="16">
    <location>
        <begin position="12"/>
        <end position="24"/>
    </location>
</feature>
<dbReference type="GO" id="GO:0005576">
    <property type="term" value="C:extracellular region"/>
    <property type="evidence" value="ECO:0007669"/>
    <property type="project" value="TreeGrafter"/>
</dbReference>
<evidence type="ECO:0000256" key="13">
    <source>
        <dbReference type="ARBA" id="ARBA00037126"/>
    </source>
</evidence>
<evidence type="ECO:0000313" key="20">
    <source>
        <dbReference type="Proteomes" id="UP000799324"/>
    </source>
</evidence>
<evidence type="ECO:0000256" key="14">
    <source>
        <dbReference type="ARBA" id="ARBA00038929"/>
    </source>
</evidence>
<evidence type="ECO:0000259" key="18">
    <source>
        <dbReference type="Pfam" id="PF00150"/>
    </source>
</evidence>
<keyword evidence="9" id="KW-0325">Glycoprotein</keyword>
<dbReference type="OrthoDB" id="62120at2759"/>
<dbReference type="FunFam" id="3.20.20.80:FF:000033">
    <property type="entry name" value="Glucan 1,3-beta-glucosidase A"/>
    <property type="match status" value="1"/>
</dbReference>
<feature type="compositionally biased region" description="Basic and acidic residues" evidence="16">
    <location>
        <begin position="213"/>
        <end position="230"/>
    </location>
</feature>
<comment type="catalytic activity">
    <reaction evidence="12">
        <text>Successive hydrolysis of beta-D-glucose units from the non-reducing ends of (1-&gt;3)-beta-D-glucans, releasing alpha-glucose.</text>
        <dbReference type="EC" id="3.2.1.58"/>
    </reaction>
</comment>
<dbReference type="Pfam" id="PF00150">
    <property type="entry name" value="Cellulase"/>
    <property type="match status" value="1"/>
</dbReference>
<reference evidence="19" key="1">
    <citation type="journal article" date="2020" name="Stud. Mycol.">
        <title>101 Dothideomycetes genomes: a test case for predicting lifestyles and emergence of pathogens.</title>
        <authorList>
            <person name="Haridas S."/>
            <person name="Albert R."/>
            <person name="Binder M."/>
            <person name="Bloem J."/>
            <person name="Labutti K."/>
            <person name="Salamov A."/>
            <person name="Andreopoulos B."/>
            <person name="Baker S."/>
            <person name="Barry K."/>
            <person name="Bills G."/>
            <person name="Bluhm B."/>
            <person name="Cannon C."/>
            <person name="Castanera R."/>
            <person name="Culley D."/>
            <person name="Daum C."/>
            <person name="Ezra D."/>
            <person name="Gonzalez J."/>
            <person name="Henrissat B."/>
            <person name="Kuo A."/>
            <person name="Liang C."/>
            <person name="Lipzen A."/>
            <person name="Lutzoni F."/>
            <person name="Magnuson J."/>
            <person name="Mondo S."/>
            <person name="Nolan M."/>
            <person name="Ohm R."/>
            <person name="Pangilinan J."/>
            <person name="Park H.-J."/>
            <person name="Ramirez L."/>
            <person name="Alfaro M."/>
            <person name="Sun H."/>
            <person name="Tritt A."/>
            <person name="Yoshinaga Y."/>
            <person name="Zwiers L.-H."/>
            <person name="Turgeon B."/>
            <person name="Goodwin S."/>
            <person name="Spatafora J."/>
            <person name="Crous P."/>
            <person name="Grigoriev I."/>
        </authorList>
    </citation>
    <scope>NUCLEOTIDE SEQUENCE</scope>
    <source>
        <strain evidence="19">CBS 122681</strain>
    </source>
</reference>